<organism evidence="2 3">
    <name type="scientific">Aristophania vespae</name>
    <dbReference type="NCBI Taxonomy" id="2697033"/>
    <lineage>
        <taxon>Bacteria</taxon>
        <taxon>Pseudomonadati</taxon>
        <taxon>Pseudomonadota</taxon>
        <taxon>Alphaproteobacteria</taxon>
        <taxon>Acetobacterales</taxon>
        <taxon>Acetobacteraceae</taxon>
        <taxon>Aristophania</taxon>
    </lineage>
</organism>
<evidence type="ECO:0000256" key="1">
    <source>
        <dbReference type="SAM" id="Phobius"/>
    </source>
</evidence>
<gene>
    <name evidence="2" type="ORF">GT348_07130</name>
</gene>
<dbReference type="EMBL" id="CP047652">
    <property type="protein sequence ID" value="QHI96036.1"/>
    <property type="molecule type" value="Genomic_DNA"/>
</dbReference>
<keyword evidence="1" id="KW-0472">Membrane</keyword>
<dbReference type="AlphaFoldDB" id="A0A6P1NCJ7"/>
<sequence>MKEGLSIMVLGLSSLMGLVWLSWRAAKTATEKENAHEARKSATLIEQASQAAANKCNTDSELEESLENGTF</sequence>
<dbReference type="RefSeq" id="WP_160619109.1">
    <property type="nucleotide sequence ID" value="NZ_CP047652.1"/>
</dbReference>
<dbReference type="KEGG" id="bomb:GT348_07130"/>
<keyword evidence="1" id="KW-1133">Transmembrane helix</keyword>
<keyword evidence="1" id="KW-0812">Transmembrane</keyword>
<protein>
    <submittedName>
        <fullName evidence="2">Uncharacterized protein</fullName>
    </submittedName>
</protein>
<reference evidence="2 3" key="1">
    <citation type="submission" date="2020-01" db="EMBL/GenBank/DDBJ databases">
        <title>Genome sequencing of strain KACC 21507.</title>
        <authorList>
            <person name="Heo J."/>
            <person name="Kim S.-J."/>
            <person name="Kim J.-S."/>
            <person name="Hong S.-B."/>
            <person name="Kwon S.-W."/>
        </authorList>
    </citation>
    <scope>NUCLEOTIDE SEQUENCE [LARGE SCALE GENOMIC DNA]</scope>
    <source>
        <strain evidence="2 3">KACC 21507</strain>
    </source>
</reference>
<proteinExistence type="predicted"/>
<dbReference type="Proteomes" id="UP000463975">
    <property type="component" value="Chromosome"/>
</dbReference>
<feature type="transmembrane region" description="Helical" evidence="1">
    <location>
        <begin position="6"/>
        <end position="23"/>
    </location>
</feature>
<keyword evidence="3" id="KW-1185">Reference proteome</keyword>
<evidence type="ECO:0000313" key="3">
    <source>
        <dbReference type="Proteomes" id="UP000463975"/>
    </source>
</evidence>
<evidence type="ECO:0000313" key="2">
    <source>
        <dbReference type="EMBL" id="QHI96036.1"/>
    </source>
</evidence>
<accession>A0A6P1NCJ7</accession>
<name>A0A6P1NCJ7_9PROT</name>